<feature type="compositionally biased region" description="Low complexity" evidence="1">
    <location>
        <begin position="246"/>
        <end position="265"/>
    </location>
</feature>
<accession>A0A8J4CGE5</accession>
<gene>
    <name evidence="2" type="ORF">Vretifemale_8929</name>
    <name evidence="3" type="ORF">Vretimale_12240</name>
</gene>
<evidence type="ECO:0000313" key="2">
    <source>
        <dbReference type="EMBL" id="GIL79644.1"/>
    </source>
</evidence>
<dbReference type="Proteomes" id="UP000747110">
    <property type="component" value="Unassembled WGS sequence"/>
</dbReference>
<dbReference type="OrthoDB" id="361835at2759"/>
<comment type="caution">
    <text evidence="2">The sequence shown here is derived from an EMBL/GenBank/DDBJ whole genome shotgun (WGS) entry which is preliminary data.</text>
</comment>
<feature type="region of interest" description="Disordered" evidence="1">
    <location>
        <begin position="1"/>
        <end position="141"/>
    </location>
</feature>
<evidence type="ECO:0000313" key="3">
    <source>
        <dbReference type="EMBL" id="GIM08263.1"/>
    </source>
</evidence>
<keyword evidence="4" id="KW-1185">Reference proteome</keyword>
<organism evidence="2 4">
    <name type="scientific">Volvox reticuliferus</name>
    <dbReference type="NCBI Taxonomy" id="1737510"/>
    <lineage>
        <taxon>Eukaryota</taxon>
        <taxon>Viridiplantae</taxon>
        <taxon>Chlorophyta</taxon>
        <taxon>core chlorophytes</taxon>
        <taxon>Chlorophyceae</taxon>
        <taxon>CS clade</taxon>
        <taxon>Chlamydomonadales</taxon>
        <taxon>Volvocaceae</taxon>
        <taxon>Volvox</taxon>
    </lineage>
</organism>
<feature type="region of interest" description="Disordered" evidence="1">
    <location>
        <begin position="170"/>
        <end position="303"/>
    </location>
</feature>
<feature type="compositionally biased region" description="Basic and acidic residues" evidence="1">
    <location>
        <begin position="102"/>
        <end position="117"/>
    </location>
</feature>
<proteinExistence type="predicted"/>
<dbReference type="PANTHER" id="PTHR33828">
    <property type="entry name" value="OS05G0596200 PROTEIN"/>
    <property type="match status" value="1"/>
</dbReference>
<protein>
    <submittedName>
        <fullName evidence="2">Uncharacterized protein</fullName>
    </submittedName>
</protein>
<evidence type="ECO:0000313" key="4">
    <source>
        <dbReference type="Proteomes" id="UP000747110"/>
    </source>
</evidence>
<dbReference type="PANTHER" id="PTHR33828:SF2">
    <property type="entry name" value="NUCLEOLIN"/>
    <property type="match status" value="1"/>
</dbReference>
<name>A0A8J4CGE5_9CHLO</name>
<dbReference type="EMBL" id="BNCP01000016">
    <property type="protein sequence ID" value="GIL79644.1"/>
    <property type="molecule type" value="Genomic_DNA"/>
</dbReference>
<dbReference type="AlphaFoldDB" id="A0A8J4CGE5"/>
<dbReference type="Proteomes" id="UP000722791">
    <property type="component" value="Unassembled WGS sequence"/>
</dbReference>
<evidence type="ECO:0000256" key="1">
    <source>
        <dbReference type="SAM" id="MobiDB-lite"/>
    </source>
</evidence>
<dbReference type="EMBL" id="BNCQ01000027">
    <property type="protein sequence ID" value="GIM08263.1"/>
    <property type="molecule type" value="Genomic_DNA"/>
</dbReference>
<feature type="compositionally biased region" description="Basic and acidic residues" evidence="1">
    <location>
        <begin position="41"/>
        <end position="68"/>
    </location>
</feature>
<sequence length="303" mass="33039">MSSDSEDDAPLIRRANTKGAASAPAVKQEHGAAGKPVAVKAEVKVEVKEEDVTGTKGPQDKELQSDAKAKRRDKKTPVTKGKAGTKVEDAAQNGKASAAPKKVKEEGKQPREKKEYDMPGQTREPPPETDSLRKFYTSLLEQRPESEIAKKWCLTHGLLSREEAEDLVAQLKKSKPAVKSPAKPSARSESKNAAAKPRRTMEKAPAPKRQRQAISPPKRTRAKYSDEEDESSSDSDEDDDDEPILKAKPATKPAAKTPATKPTPASTGQKKSRPNERDRAFGDGGLKYSDDEDDLPLVKRAKK</sequence>
<reference evidence="2" key="1">
    <citation type="journal article" date="2021" name="Proc. Natl. Acad. Sci. U.S.A.">
        <title>Three genomes in the algal genus Volvox reveal the fate of a haploid sex-determining region after a transition to homothallism.</title>
        <authorList>
            <person name="Yamamoto K."/>
            <person name="Hamaji T."/>
            <person name="Kawai-Toyooka H."/>
            <person name="Matsuzaki R."/>
            <person name="Takahashi F."/>
            <person name="Nishimura Y."/>
            <person name="Kawachi M."/>
            <person name="Noguchi H."/>
            <person name="Minakuchi Y."/>
            <person name="Umen J.G."/>
            <person name="Toyoda A."/>
            <person name="Nozaki H."/>
        </authorList>
    </citation>
    <scope>NUCLEOTIDE SEQUENCE</scope>
    <source>
        <strain evidence="3">NIES-3785</strain>
        <strain evidence="2">NIES-3786</strain>
    </source>
</reference>
<feature type="compositionally biased region" description="Acidic residues" evidence="1">
    <location>
        <begin position="226"/>
        <end position="242"/>
    </location>
</feature>